<comment type="subcellular location">
    <subcellularLocation>
        <location evidence="1">Cell membrane</location>
        <topology evidence="1">Lipid-anchor</topology>
        <topology evidence="1">GPI-anchor</topology>
    </subcellularLocation>
</comment>
<feature type="chain" id="PRO_5029495398" evidence="9">
    <location>
        <begin position="25"/>
        <end position="638"/>
    </location>
</feature>
<comment type="similarity">
    <text evidence="2">Belongs to the COBRA family.</text>
</comment>
<comment type="caution">
    <text evidence="11">The sequence shown here is derived from an EMBL/GenBank/DDBJ whole genome shotgun (WGS) entry which is preliminary data.</text>
</comment>
<sequence>MASTILRLPFFITLLSLHLHTILSQPNNTSCNGVFLSYTHTVGYPIPPTDQANQPYRFESSVTLLNNGLDELKSWRVSIGFQHREMLVSLTNAVLADGTSLPANVGNDTVLTGFPQTDLKSAVETAGDRNQMEARVQLVGTQFGVGAPNVPLPASFGLANDGYSCSAPTTQGNNQMLVCCIKDLNSQPSNTTDDEFLSPQDGDLVIMYDVIRSYESNYWAQVSISNHNPFGRLDNWKLSWDWMREEFIYSMRGAYPSALEVSECVFGSQGQHYRDLDFSEVLTCARRPTIIDLPPTKANDTDLGRIPFCCRDGMILPPSVDPNKAMSVFQMQVYKMPPDLNRTELKPPQNWMINGTMGSNYQCGAPIRVSPTQFPDPNGVASGSSAIASWQVICNITRSIPRCCVSFSAFYNDSAVPCSTCACGCNSVSQTCSANEPALLLRPKDLIVPFENRTEVALAWARLKGRSVPNPLPCGDNCGVSINWHLLEDYRGGWQVRMSLFRWGETDVMDWFAAVQLEKAGAGLERVYSFNASFLPGSNNTIVMQGLPGQNYLLAQTDDYFKTRDPQVPRSQQSVILFSKKMTPDIDVAGGDGFPSKVIFNGEECALPAIFPSDGWRVTAAFIRTIVLPLVLTLISMI</sequence>
<dbReference type="PANTHER" id="PTHR31052:SF19">
    <property type="entry name" value="COBRA-LIKE PROTEIN 7"/>
    <property type="match status" value="1"/>
</dbReference>
<proteinExistence type="inferred from homology"/>
<dbReference type="GO" id="GO:0005886">
    <property type="term" value="C:plasma membrane"/>
    <property type="evidence" value="ECO:0007669"/>
    <property type="project" value="UniProtKB-SubCell"/>
</dbReference>
<name>A0A7J7DI28_TRIWF</name>
<gene>
    <name evidence="11" type="ORF">HS088_TW06G00059</name>
</gene>
<keyword evidence="12" id="KW-1185">Reference proteome</keyword>
<dbReference type="InParanoid" id="A0A7J7DI28"/>
<protein>
    <submittedName>
        <fullName evidence="11">COBRA protein-7</fullName>
    </submittedName>
</protein>
<dbReference type="InterPro" id="IPR006918">
    <property type="entry name" value="COBRA_pln"/>
</dbReference>
<evidence type="ECO:0000256" key="7">
    <source>
        <dbReference type="ARBA" id="ARBA00023180"/>
    </source>
</evidence>
<reference evidence="11 12" key="1">
    <citation type="journal article" date="2020" name="Nat. Commun.">
        <title>Genome of Tripterygium wilfordii and identification of cytochrome P450 involved in triptolide biosynthesis.</title>
        <authorList>
            <person name="Tu L."/>
            <person name="Su P."/>
            <person name="Zhang Z."/>
            <person name="Gao L."/>
            <person name="Wang J."/>
            <person name="Hu T."/>
            <person name="Zhou J."/>
            <person name="Zhang Y."/>
            <person name="Zhao Y."/>
            <person name="Liu Y."/>
            <person name="Song Y."/>
            <person name="Tong Y."/>
            <person name="Lu Y."/>
            <person name="Yang J."/>
            <person name="Xu C."/>
            <person name="Jia M."/>
            <person name="Peters R.J."/>
            <person name="Huang L."/>
            <person name="Gao W."/>
        </authorList>
    </citation>
    <scope>NUCLEOTIDE SEQUENCE [LARGE SCALE GENOMIC DNA]</scope>
    <source>
        <strain evidence="12">cv. XIE 37</strain>
        <tissue evidence="11">Leaf</tissue>
    </source>
</reference>
<keyword evidence="8" id="KW-0449">Lipoprotein</keyword>
<evidence type="ECO:0000313" key="12">
    <source>
        <dbReference type="Proteomes" id="UP000593562"/>
    </source>
</evidence>
<evidence type="ECO:0000256" key="4">
    <source>
        <dbReference type="ARBA" id="ARBA00022622"/>
    </source>
</evidence>
<evidence type="ECO:0000313" key="11">
    <source>
        <dbReference type="EMBL" id="KAF5745894.1"/>
    </source>
</evidence>
<feature type="domain" description="COBRA C-terminal" evidence="10">
    <location>
        <begin position="402"/>
        <end position="612"/>
    </location>
</feature>
<evidence type="ECO:0000259" key="10">
    <source>
        <dbReference type="Pfam" id="PF25079"/>
    </source>
</evidence>
<dbReference type="PANTHER" id="PTHR31052">
    <property type="entry name" value="COBRA-LIKE PROTEIN 7"/>
    <property type="match status" value="1"/>
</dbReference>
<keyword evidence="3" id="KW-1003">Cell membrane</keyword>
<dbReference type="EMBL" id="JAAARO010000006">
    <property type="protein sequence ID" value="KAF5745894.1"/>
    <property type="molecule type" value="Genomic_DNA"/>
</dbReference>
<dbReference type="Proteomes" id="UP000593562">
    <property type="component" value="Unassembled WGS sequence"/>
</dbReference>
<keyword evidence="4" id="KW-0336">GPI-anchor</keyword>
<dbReference type="InterPro" id="IPR056900">
    <property type="entry name" value="COB_C"/>
</dbReference>
<keyword evidence="6" id="KW-0472">Membrane</keyword>
<keyword evidence="7" id="KW-0325">Glycoprotein</keyword>
<accession>A0A7J7DI28</accession>
<evidence type="ECO:0000256" key="3">
    <source>
        <dbReference type="ARBA" id="ARBA00022475"/>
    </source>
</evidence>
<dbReference type="AlphaFoldDB" id="A0A7J7DI28"/>
<evidence type="ECO:0000256" key="8">
    <source>
        <dbReference type="ARBA" id="ARBA00023288"/>
    </source>
</evidence>
<evidence type="ECO:0000256" key="9">
    <source>
        <dbReference type="SAM" id="SignalP"/>
    </source>
</evidence>
<evidence type="ECO:0000256" key="6">
    <source>
        <dbReference type="ARBA" id="ARBA00023136"/>
    </source>
</evidence>
<dbReference type="GO" id="GO:0098552">
    <property type="term" value="C:side of membrane"/>
    <property type="evidence" value="ECO:0007669"/>
    <property type="project" value="UniProtKB-KW"/>
</dbReference>
<evidence type="ECO:0000256" key="2">
    <source>
        <dbReference type="ARBA" id="ARBA00005507"/>
    </source>
</evidence>
<evidence type="ECO:0000256" key="5">
    <source>
        <dbReference type="ARBA" id="ARBA00022729"/>
    </source>
</evidence>
<dbReference type="Pfam" id="PF04833">
    <property type="entry name" value="COBRA"/>
    <property type="match status" value="1"/>
</dbReference>
<dbReference type="Pfam" id="PF25079">
    <property type="entry name" value="COB_C"/>
    <property type="match status" value="1"/>
</dbReference>
<keyword evidence="5 9" id="KW-0732">Signal</keyword>
<dbReference type="GO" id="GO:0010215">
    <property type="term" value="P:cellulose microfibril organization"/>
    <property type="evidence" value="ECO:0007669"/>
    <property type="project" value="InterPro"/>
</dbReference>
<feature type="signal peptide" evidence="9">
    <location>
        <begin position="1"/>
        <end position="24"/>
    </location>
</feature>
<evidence type="ECO:0000256" key="1">
    <source>
        <dbReference type="ARBA" id="ARBA00004609"/>
    </source>
</evidence>
<organism evidence="11 12">
    <name type="scientific">Tripterygium wilfordii</name>
    <name type="common">Thunder God vine</name>
    <dbReference type="NCBI Taxonomy" id="458696"/>
    <lineage>
        <taxon>Eukaryota</taxon>
        <taxon>Viridiplantae</taxon>
        <taxon>Streptophyta</taxon>
        <taxon>Embryophyta</taxon>
        <taxon>Tracheophyta</taxon>
        <taxon>Spermatophyta</taxon>
        <taxon>Magnoliopsida</taxon>
        <taxon>eudicotyledons</taxon>
        <taxon>Gunneridae</taxon>
        <taxon>Pentapetalae</taxon>
        <taxon>rosids</taxon>
        <taxon>fabids</taxon>
        <taxon>Celastrales</taxon>
        <taxon>Celastraceae</taxon>
        <taxon>Tripterygium</taxon>
    </lineage>
</organism>